<dbReference type="GO" id="GO:0016020">
    <property type="term" value="C:membrane"/>
    <property type="evidence" value="ECO:0007669"/>
    <property type="project" value="UniProtKB-SubCell"/>
</dbReference>
<protein>
    <submittedName>
        <fullName evidence="9">PAP2 domain-containing protein</fullName>
    </submittedName>
</protein>
<dbReference type="Gene3D" id="1.20.144.10">
    <property type="entry name" value="Phosphatidic acid phosphatase type 2/haloperoxidase"/>
    <property type="match status" value="1"/>
</dbReference>
<feature type="compositionally biased region" description="Basic and acidic residues" evidence="6">
    <location>
        <begin position="394"/>
        <end position="409"/>
    </location>
</feature>
<accession>A0A4Z1P9G0</accession>
<dbReference type="FunFam" id="1.20.144.10:FF:000042">
    <property type="entry name" value="PAP2 domain protein"/>
    <property type="match status" value="1"/>
</dbReference>
<gene>
    <name evidence="9" type="ORF">E6O75_ATG04956</name>
</gene>
<comment type="caution">
    <text evidence="9">The sequence shown here is derived from an EMBL/GenBank/DDBJ whole genome shotgun (WGS) entry which is preliminary data.</text>
</comment>
<evidence type="ECO:0000259" key="8">
    <source>
        <dbReference type="Pfam" id="PF01569"/>
    </source>
</evidence>
<dbReference type="GO" id="GO:0008195">
    <property type="term" value="F:phosphatidate phosphatase activity"/>
    <property type="evidence" value="ECO:0007669"/>
    <property type="project" value="TreeGrafter"/>
</dbReference>
<evidence type="ECO:0000256" key="4">
    <source>
        <dbReference type="ARBA" id="ARBA00022989"/>
    </source>
</evidence>
<feature type="transmembrane region" description="Helical" evidence="7">
    <location>
        <begin position="63"/>
        <end position="85"/>
    </location>
</feature>
<dbReference type="InterPro" id="IPR043216">
    <property type="entry name" value="PAP-like"/>
</dbReference>
<name>A0A4Z1P9G0_9PEZI</name>
<evidence type="ECO:0000256" key="6">
    <source>
        <dbReference type="SAM" id="MobiDB-lite"/>
    </source>
</evidence>
<dbReference type="Pfam" id="PF01569">
    <property type="entry name" value="PAP2"/>
    <property type="match status" value="1"/>
</dbReference>
<dbReference type="SUPFAM" id="SSF48317">
    <property type="entry name" value="Acid phosphatase/Vanadium-dependent haloperoxidase"/>
    <property type="match status" value="1"/>
</dbReference>
<reference evidence="9 10" key="1">
    <citation type="submission" date="2019-04" db="EMBL/GenBank/DDBJ databases">
        <title>High contiguity whole genome sequence and gene annotation resource for two Venturia nashicola isolates.</title>
        <authorList>
            <person name="Prokchorchik M."/>
            <person name="Won K."/>
            <person name="Lee Y."/>
            <person name="Choi E.D."/>
            <person name="Segonzac C."/>
            <person name="Sohn K.H."/>
        </authorList>
    </citation>
    <scope>NUCLEOTIDE SEQUENCE [LARGE SCALE GENOMIC DNA]</scope>
    <source>
        <strain evidence="9 10">PRI2</strain>
    </source>
</reference>
<dbReference type="STRING" id="86259.A0A4Z1P9G0"/>
<dbReference type="AlphaFoldDB" id="A0A4Z1P9G0"/>
<feature type="domain" description="Phosphatidic acid phosphatase type 2/haloperoxidase" evidence="8">
    <location>
        <begin position="111"/>
        <end position="327"/>
    </location>
</feature>
<keyword evidence="5 7" id="KW-0472">Membrane</keyword>
<evidence type="ECO:0000256" key="3">
    <source>
        <dbReference type="ARBA" id="ARBA00022692"/>
    </source>
</evidence>
<comment type="similarity">
    <text evidence="2">Belongs to the PA-phosphatase related phosphoesterase family.</text>
</comment>
<dbReference type="PANTHER" id="PTHR10165:SF154">
    <property type="entry name" value="PAP2 DOMAIN PROTEIN (AFU_ORTHOLOGUE AFUA_1G09730)"/>
    <property type="match status" value="1"/>
</dbReference>
<proteinExistence type="inferred from homology"/>
<feature type="transmembrane region" description="Helical" evidence="7">
    <location>
        <begin position="12"/>
        <end position="34"/>
    </location>
</feature>
<feature type="transmembrane region" description="Helical" evidence="7">
    <location>
        <begin position="301"/>
        <end position="323"/>
    </location>
</feature>
<dbReference type="EMBL" id="SNSC02000009">
    <property type="protein sequence ID" value="TID21561.1"/>
    <property type="molecule type" value="Genomic_DNA"/>
</dbReference>
<feature type="region of interest" description="Disordered" evidence="6">
    <location>
        <begin position="229"/>
        <end position="248"/>
    </location>
</feature>
<evidence type="ECO:0000313" key="9">
    <source>
        <dbReference type="EMBL" id="TID21561.1"/>
    </source>
</evidence>
<sequence length="409" mass="45314">MVALVRLMPAKRLLLSYVVDWVVIIGIAAIGAAFNAPGPYKRPFSLVDLSISYPYVPSQISTALLVVLSLVVPAGIIFAVCLLFVPGPTVSPNTPKSLIWRRKLWEWNTGWMGLALSLALAFLFTQGMKNIFGKPRPDMLARCQPDAENFREYLVGVQYAAAFDPHWVLVNADICKNSDTALVDDAFRSFPSGHASMSWSGLLYLAFFLCSKFAISIPFLHSRTFSRDAPPSLSKDSPTNSNSTTDSILPIHKDEQSFERLGHHDVPIRNQAAAPPVYLLALPLVPICAALYITATRFFQFHHHGFDILFGSFIGMASSWFSFRWYHLPIRQGSGWSWGARSRDRAWIVPVGVESYVGPEGWSSKKSDEKQVVNGNHSHVLDSRFDGQGGSADTGKDDAIDIEDSHNRV</sequence>
<keyword evidence="4 7" id="KW-1133">Transmembrane helix</keyword>
<dbReference type="InterPro" id="IPR036938">
    <property type="entry name" value="PAP2/HPO_sf"/>
</dbReference>
<dbReference type="InterPro" id="IPR000326">
    <property type="entry name" value="PAP2/HPO"/>
</dbReference>
<keyword evidence="3 7" id="KW-0812">Transmembrane</keyword>
<feature type="region of interest" description="Disordered" evidence="6">
    <location>
        <begin position="378"/>
        <end position="409"/>
    </location>
</feature>
<evidence type="ECO:0000256" key="5">
    <source>
        <dbReference type="ARBA" id="ARBA00023136"/>
    </source>
</evidence>
<evidence type="ECO:0000256" key="1">
    <source>
        <dbReference type="ARBA" id="ARBA00004141"/>
    </source>
</evidence>
<feature type="transmembrane region" description="Helical" evidence="7">
    <location>
        <begin position="277"/>
        <end position="295"/>
    </location>
</feature>
<evidence type="ECO:0000313" key="10">
    <source>
        <dbReference type="Proteomes" id="UP000298493"/>
    </source>
</evidence>
<feature type="transmembrane region" description="Helical" evidence="7">
    <location>
        <begin position="105"/>
        <end position="124"/>
    </location>
</feature>
<dbReference type="GO" id="GO:0006644">
    <property type="term" value="P:phospholipid metabolic process"/>
    <property type="evidence" value="ECO:0007669"/>
    <property type="project" value="InterPro"/>
</dbReference>
<keyword evidence="10" id="KW-1185">Reference proteome</keyword>
<dbReference type="PANTHER" id="PTHR10165">
    <property type="entry name" value="LIPID PHOSPHATE PHOSPHATASE"/>
    <property type="match status" value="1"/>
</dbReference>
<feature type="transmembrane region" description="Helical" evidence="7">
    <location>
        <begin position="201"/>
        <end position="220"/>
    </location>
</feature>
<dbReference type="GO" id="GO:0046839">
    <property type="term" value="P:phospholipid dephosphorylation"/>
    <property type="evidence" value="ECO:0007669"/>
    <property type="project" value="TreeGrafter"/>
</dbReference>
<dbReference type="Proteomes" id="UP000298493">
    <property type="component" value="Unassembled WGS sequence"/>
</dbReference>
<feature type="compositionally biased region" description="Low complexity" evidence="6">
    <location>
        <begin position="234"/>
        <end position="247"/>
    </location>
</feature>
<organism evidence="9 10">
    <name type="scientific">Venturia nashicola</name>
    <dbReference type="NCBI Taxonomy" id="86259"/>
    <lineage>
        <taxon>Eukaryota</taxon>
        <taxon>Fungi</taxon>
        <taxon>Dikarya</taxon>
        <taxon>Ascomycota</taxon>
        <taxon>Pezizomycotina</taxon>
        <taxon>Dothideomycetes</taxon>
        <taxon>Pleosporomycetidae</taxon>
        <taxon>Venturiales</taxon>
        <taxon>Venturiaceae</taxon>
        <taxon>Venturia</taxon>
    </lineage>
</organism>
<comment type="subcellular location">
    <subcellularLocation>
        <location evidence="1">Membrane</location>
        <topology evidence="1">Multi-pass membrane protein</topology>
    </subcellularLocation>
</comment>
<evidence type="ECO:0000256" key="2">
    <source>
        <dbReference type="ARBA" id="ARBA00008816"/>
    </source>
</evidence>
<evidence type="ECO:0000256" key="7">
    <source>
        <dbReference type="SAM" id="Phobius"/>
    </source>
</evidence>